<gene>
    <name evidence="2" type="ORF">EDD71_13427</name>
</gene>
<dbReference type="GO" id="GO:0051377">
    <property type="term" value="F:mannose-ethanolamine phosphotransferase activity"/>
    <property type="evidence" value="ECO:0007669"/>
    <property type="project" value="InterPro"/>
</dbReference>
<keyword evidence="1" id="KW-0812">Transmembrane</keyword>
<dbReference type="PANTHER" id="PTHR12250">
    <property type="entry name" value="PHOSPHATIDYLINOSITOL GLYCAN, CLASS N"/>
    <property type="match status" value="1"/>
</dbReference>
<organism evidence="2 3">
    <name type="scientific">Fonticella tunisiensis</name>
    <dbReference type="NCBI Taxonomy" id="1096341"/>
    <lineage>
        <taxon>Bacteria</taxon>
        <taxon>Bacillati</taxon>
        <taxon>Bacillota</taxon>
        <taxon>Clostridia</taxon>
        <taxon>Eubacteriales</taxon>
        <taxon>Clostridiaceae</taxon>
        <taxon>Fonticella</taxon>
    </lineage>
</organism>
<keyword evidence="3" id="KW-1185">Reference proteome</keyword>
<dbReference type="InterPro" id="IPR007070">
    <property type="entry name" value="GPI_EtnP_transferase_1"/>
</dbReference>
<dbReference type="AlphaFoldDB" id="A0A4R7K9H0"/>
<protein>
    <submittedName>
        <fullName evidence="2">Type I phosphodiesterase/nucleotide pyrophosphatase</fullName>
    </submittedName>
</protein>
<dbReference type="PANTHER" id="PTHR12250:SF0">
    <property type="entry name" value="GPI ETHANOLAMINE PHOSPHATE TRANSFERASE 1"/>
    <property type="match status" value="1"/>
</dbReference>
<dbReference type="EMBL" id="SOAZ01000034">
    <property type="protein sequence ID" value="TDT47641.1"/>
    <property type="molecule type" value="Genomic_DNA"/>
</dbReference>
<proteinExistence type="predicted"/>
<dbReference type="SUPFAM" id="SSF53649">
    <property type="entry name" value="Alkaline phosphatase-like"/>
    <property type="match status" value="1"/>
</dbReference>
<sequence length="344" mass="39020">MAIYFLLYLSIVGSSVFIFEHNLYSLKTSKHPTGRRVCLVIIDGLRYDAVTKMDFLSKISSTSLGIMYKSLATSPSESRPGYERIITGTDSPINGIKNNKSYLPSLTPNLFYISNISGLKTAASGFYWIKELYPIRIDREYYYYIKDGATFSKAIDFINTDQPDFILIHPMAVDNAGHKYGGRSNEYDKSVKKLDEEIERTWNLIKDKGYTMLITSDHGHRDEGGHGDMSKNSIETPLIIIDKNLSSLNPAPSNIVRKQTDIAPTICDILGIPKSIYMYGNSLVAHSREIYTIRQQFASKYINDFERFFKATSIITYLITASYTVIFMSGCFMAAGILNRYEKR</sequence>
<feature type="transmembrane region" description="Helical" evidence="1">
    <location>
        <begin position="314"/>
        <end position="338"/>
    </location>
</feature>
<evidence type="ECO:0000313" key="3">
    <source>
        <dbReference type="Proteomes" id="UP000295325"/>
    </source>
</evidence>
<dbReference type="InterPro" id="IPR017850">
    <property type="entry name" value="Alkaline_phosphatase_core_sf"/>
</dbReference>
<keyword evidence="1" id="KW-1133">Transmembrane helix</keyword>
<dbReference type="Pfam" id="PF01663">
    <property type="entry name" value="Phosphodiest"/>
    <property type="match status" value="1"/>
</dbReference>
<evidence type="ECO:0000256" key="1">
    <source>
        <dbReference type="SAM" id="Phobius"/>
    </source>
</evidence>
<evidence type="ECO:0000313" key="2">
    <source>
        <dbReference type="EMBL" id="TDT47641.1"/>
    </source>
</evidence>
<dbReference type="Proteomes" id="UP000295325">
    <property type="component" value="Unassembled WGS sequence"/>
</dbReference>
<comment type="caution">
    <text evidence="2">The sequence shown here is derived from an EMBL/GenBank/DDBJ whole genome shotgun (WGS) entry which is preliminary data.</text>
</comment>
<reference evidence="2 3" key="1">
    <citation type="submission" date="2019-03" db="EMBL/GenBank/DDBJ databases">
        <title>Genomic Encyclopedia of Type Strains, Phase IV (KMG-IV): sequencing the most valuable type-strain genomes for metagenomic binning, comparative biology and taxonomic classification.</title>
        <authorList>
            <person name="Goeker M."/>
        </authorList>
    </citation>
    <scope>NUCLEOTIDE SEQUENCE [LARGE SCALE GENOMIC DNA]</scope>
    <source>
        <strain evidence="2 3">DSM 24455</strain>
    </source>
</reference>
<name>A0A4R7K9H0_9CLOT</name>
<dbReference type="GO" id="GO:0016020">
    <property type="term" value="C:membrane"/>
    <property type="evidence" value="ECO:0007669"/>
    <property type="project" value="GOC"/>
</dbReference>
<dbReference type="GO" id="GO:0006506">
    <property type="term" value="P:GPI anchor biosynthetic process"/>
    <property type="evidence" value="ECO:0007669"/>
    <property type="project" value="InterPro"/>
</dbReference>
<dbReference type="InterPro" id="IPR002591">
    <property type="entry name" value="Phosphodiest/P_Trfase"/>
</dbReference>
<dbReference type="Gene3D" id="3.40.720.10">
    <property type="entry name" value="Alkaline Phosphatase, subunit A"/>
    <property type="match status" value="2"/>
</dbReference>
<keyword evidence="1" id="KW-0472">Membrane</keyword>
<accession>A0A4R7K9H0</accession>